<evidence type="ECO:0000256" key="1">
    <source>
        <dbReference type="SAM" id="MobiDB-lite"/>
    </source>
</evidence>
<dbReference type="AlphaFoldDB" id="A0AAV4W4J8"/>
<proteinExistence type="predicted"/>
<feature type="compositionally biased region" description="Basic and acidic residues" evidence="1">
    <location>
        <begin position="1"/>
        <end position="15"/>
    </location>
</feature>
<protein>
    <submittedName>
        <fullName evidence="2">Uncharacterized protein</fullName>
    </submittedName>
</protein>
<gene>
    <name evidence="2" type="primary">AVEN_22879_1</name>
    <name evidence="2" type="ORF">CDAR_14011</name>
</gene>
<keyword evidence="3" id="KW-1185">Reference proteome</keyword>
<evidence type="ECO:0000313" key="3">
    <source>
        <dbReference type="Proteomes" id="UP001054837"/>
    </source>
</evidence>
<feature type="region of interest" description="Disordered" evidence="1">
    <location>
        <begin position="1"/>
        <end position="29"/>
    </location>
</feature>
<dbReference type="EMBL" id="BPLQ01014164">
    <property type="protein sequence ID" value="GIY77725.1"/>
    <property type="molecule type" value="Genomic_DNA"/>
</dbReference>
<sequence>MKLEEEKRKINEEALRTPSLNQPLKTSKPLKKNREIRDLLYINKLDEEKRRINEEKLEEEIGIEKSLKKKYKPILEEFEKQDITRKQQIQAIQNVANDLSRREIEPDYSLDVANIFDRAEDIFKIHFNKDLNTSLLKNEGFELPTELVNKTEDELNEIINTAKIRRDEYKRAKGNASKHKKADAIKGADDKMNNMKKYIKVLNIIKLGRDYIGEGLEDKMMFLDKLTDKICQFKGDIPTKIYNQVVILIDKLRKEGIMADDQVMRYYHKFLL</sequence>
<comment type="caution">
    <text evidence="2">The sequence shown here is derived from an EMBL/GenBank/DDBJ whole genome shotgun (WGS) entry which is preliminary data.</text>
</comment>
<dbReference type="Proteomes" id="UP001054837">
    <property type="component" value="Unassembled WGS sequence"/>
</dbReference>
<reference evidence="2 3" key="1">
    <citation type="submission" date="2021-06" db="EMBL/GenBank/DDBJ databases">
        <title>Caerostris darwini draft genome.</title>
        <authorList>
            <person name="Kono N."/>
            <person name="Arakawa K."/>
        </authorList>
    </citation>
    <scope>NUCLEOTIDE SEQUENCE [LARGE SCALE GENOMIC DNA]</scope>
</reference>
<name>A0AAV4W4J8_9ARAC</name>
<evidence type="ECO:0000313" key="2">
    <source>
        <dbReference type="EMBL" id="GIY77725.1"/>
    </source>
</evidence>
<accession>A0AAV4W4J8</accession>
<organism evidence="2 3">
    <name type="scientific">Caerostris darwini</name>
    <dbReference type="NCBI Taxonomy" id="1538125"/>
    <lineage>
        <taxon>Eukaryota</taxon>
        <taxon>Metazoa</taxon>
        <taxon>Ecdysozoa</taxon>
        <taxon>Arthropoda</taxon>
        <taxon>Chelicerata</taxon>
        <taxon>Arachnida</taxon>
        <taxon>Araneae</taxon>
        <taxon>Araneomorphae</taxon>
        <taxon>Entelegynae</taxon>
        <taxon>Araneoidea</taxon>
        <taxon>Araneidae</taxon>
        <taxon>Caerostris</taxon>
    </lineage>
</organism>